<organism evidence="4 5">
    <name type="scientific">Vibrio nigripulchritudo SOn1</name>
    <dbReference type="NCBI Taxonomy" id="1238450"/>
    <lineage>
        <taxon>Bacteria</taxon>
        <taxon>Pseudomonadati</taxon>
        <taxon>Pseudomonadota</taxon>
        <taxon>Gammaproteobacteria</taxon>
        <taxon>Vibrionales</taxon>
        <taxon>Vibrionaceae</taxon>
        <taxon>Vibrio</taxon>
    </lineage>
</organism>
<protein>
    <submittedName>
        <fullName evidence="4">Acyl-CoA N-acyltransferase</fullName>
    </submittedName>
</protein>
<feature type="domain" description="N-acetyltransferase" evidence="3">
    <location>
        <begin position="1"/>
        <end position="141"/>
    </location>
</feature>
<dbReference type="InterPro" id="IPR000182">
    <property type="entry name" value="GNAT_dom"/>
</dbReference>
<dbReference type="Pfam" id="PF13508">
    <property type="entry name" value="Acetyltransf_7"/>
    <property type="match status" value="1"/>
</dbReference>
<evidence type="ECO:0000256" key="1">
    <source>
        <dbReference type="ARBA" id="ARBA00022679"/>
    </source>
</evidence>
<dbReference type="InterPro" id="IPR017255">
    <property type="entry name" value="AcTrfase_GNAT_prd"/>
</dbReference>
<dbReference type="GO" id="GO:0016747">
    <property type="term" value="F:acyltransferase activity, transferring groups other than amino-acyl groups"/>
    <property type="evidence" value="ECO:0007669"/>
    <property type="project" value="InterPro"/>
</dbReference>
<gene>
    <name evidence="4" type="ORF">VIBNISOn1_1090067</name>
</gene>
<evidence type="ECO:0000256" key="2">
    <source>
        <dbReference type="ARBA" id="ARBA00023315"/>
    </source>
</evidence>
<dbReference type="InterPro" id="IPR016181">
    <property type="entry name" value="Acyl_CoA_acyltransferase"/>
</dbReference>
<dbReference type="RefSeq" id="WP_022610234.1">
    <property type="nucleotide sequence ID" value="NZ_LK391965.1"/>
</dbReference>
<evidence type="ECO:0000313" key="4">
    <source>
        <dbReference type="EMBL" id="CCO44353.1"/>
    </source>
</evidence>
<name>A0AAV2VI91_9VIBR</name>
<dbReference type="PROSITE" id="PS51186">
    <property type="entry name" value="GNAT"/>
    <property type="match status" value="1"/>
</dbReference>
<sequence>MIIRLAKLSDSANIHALSQYLGYQDEGVSVAEQRLKALLNSNHDKVYVAQLNGKLVGWLHCFYAQRLASESFIEIGGMVVHPDVRGHGVGRALVEHATEVHKGKWRVRCHSEREDTHSFYLKLGFKINKTQCVFEKKNSGD</sequence>
<dbReference type="PANTHER" id="PTHR43877">
    <property type="entry name" value="AMINOALKYLPHOSPHONATE N-ACETYLTRANSFERASE-RELATED-RELATED"/>
    <property type="match status" value="1"/>
</dbReference>
<dbReference type="EMBL" id="CAOF01000012">
    <property type="protein sequence ID" value="CCO44353.1"/>
    <property type="molecule type" value="Genomic_DNA"/>
</dbReference>
<dbReference type="Proteomes" id="UP000018211">
    <property type="component" value="Unassembled WGS sequence"/>
</dbReference>
<dbReference type="Gene3D" id="3.40.630.30">
    <property type="match status" value="1"/>
</dbReference>
<reference evidence="4 5" key="1">
    <citation type="journal article" date="2013" name="ISME J.">
        <title>Comparative genomics of pathogenic lineages of Vibrio nigripulchritudo identifies virulence-associated traits.</title>
        <authorList>
            <person name="Goudenege D."/>
            <person name="Labreuche Y."/>
            <person name="Krin E."/>
            <person name="Ansquer D."/>
            <person name="Mangenot S."/>
            <person name="Calteau A."/>
            <person name="Medigue C."/>
            <person name="Mazel D."/>
            <person name="Polz M.F."/>
            <person name="Le Roux F."/>
        </authorList>
    </citation>
    <scope>NUCLEOTIDE SEQUENCE [LARGE SCALE GENOMIC DNA]</scope>
    <source>
        <strain evidence="4 5">SOn1</strain>
    </source>
</reference>
<evidence type="ECO:0000313" key="5">
    <source>
        <dbReference type="Proteomes" id="UP000018211"/>
    </source>
</evidence>
<keyword evidence="1" id="KW-0808">Transferase</keyword>
<keyword evidence="2" id="KW-0012">Acyltransferase</keyword>
<comment type="caution">
    <text evidence="4">The sequence shown here is derived from an EMBL/GenBank/DDBJ whole genome shotgun (WGS) entry which is preliminary data.</text>
</comment>
<dbReference type="CDD" id="cd04301">
    <property type="entry name" value="NAT_SF"/>
    <property type="match status" value="1"/>
</dbReference>
<dbReference type="PIRSF" id="PIRSF037663">
    <property type="entry name" value="Acetyltransf_GNAT_prd"/>
    <property type="match status" value="1"/>
</dbReference>
<dbReference type="InterPro" id="IPR050832">
    <property type="entry name" value="Bact_Acetyltransf"/>
</dbReference>
<accession>A0AAV2VI91</accession>
<proteinExistence type="predicted"/>
<dbReference type="AlphaFoldDB" id="A0AAV2VI91"/>
<dbReference type="SUPFAM" id="SSF55729">
    <property type="entry name" value="Acyl-CoA N-acyltransferases (Nat)"/>
    <property type="match status" value="1"/>
</dbReference>
<evidence type="ECO:0000259" key="3">
    <source>
        <dbReference type="PROSITE" id="PS51186"/>
    </source>
</evidence>